<dbReference type="EMBL" id="KZ857470">
    <property type="protein sequence ID" value="RDX43113.1"/>
    <property type="molecule type" value="Genomic_DNA"/>
</dbReference>
<feature type="region of interest" description="Disordered" evidence="1">
    <location>
        <begin position="18"/>
        <end position="37"/>
    </location>
</feature>
<keyword evidence="2" id="KW-1133">Transmembrane helix</keyword>
<feature type="domain" description="DUF6535" evidence="3">
    <location>
        <begin position="65"/>
        <end position="247"/>
    </location>
</feature>
<protein>
    <recommendedName>
        <fullName evidence="3">DUF6535 domain-containing protein</fullName>
    </recommendedName>
</protein>
<sequence>MASDLKIEHADATPVVVSNDMRSPNTYEDAQHEDSDDTAWRFPTAEEIREALSAEFTQEQKDGVWSEAAEAVKTYHDGLVARWKEEMDTLLVYAGLFSAVLTAFNVQSYQLLQPDPMDPTLAVLREISAQISSFTVAPPFVNATRTFDSLNVSQPSFHAPASAVWLNTLWFASLVCSLSSTSIALFVKQWLHEATVQGTSRKSGRLRQYRLHGLLKWHVGTIVVVLPILLQLAAVLFLTGLLILLWTIHSTVAAITSSLVAMLFTSFLVVTVLPVWKSNCPFRSPTSFAIYTISRTTRNATMQMARCFCQVLYLWYATLLCGVPRLRNIRDFAHRDRWLDTPTWRGRDQSAIGQQVGALDRAMITTAFATTADTKFLSFMPVVFPDLHIDEIVRCSSDIHDYEEAEFGRGGLDLGIDQDLAGLPMLVMYALRHMLTRVDKGTQAWRKDCLTIIQHYYLPDGITDRYAEVACKTLCQLATEDASFVGFFNQAYVFVVNAYNGQGHHSYDSLCHVRAMLEHPLASWNPSDAWKGLKYYLNATHLLLHCIDETASGRSQLSPDQEHAILAWGRGALSRFQQWLHHLEWRGLHVGCIGNKSRTPLSDSIYVVTFPHIASHYFVKDVIDPLVALCSTVRGRELVPEDLIFAVEHAWYSARVAYPNASVKTEGAMYIWCSGLDDIYARLAELRQVVQVAPAAMD</sequence>
<dbReference type="InterPro" id="IPR045338">
    <property type="entry name" value="DUF6535"/>
</dbReference>
<feature type="transmembrane region" description="Helical" evidence="2">
    <location>
        <begin position="252"/>
        <end position="276"/>
    </location>
</feature>
<feature type="transmembrane region" description="Helical" evidence="2">
    <location>
        <begin position="217"/>
        <end position="246"/>
    </location>
</feature>
<keyword evidence="2" id="KW-0812">Transmembrane</keyword>
<organism evidence="4 5">
    <name type="scientific">Lentinus brumalis</name>
    <dbReference type="NCBI Taxonomy" id="2498619"/>
    <lineage>
        <taxon>Eukaryota</taxon>
        <taxon>Fungi</taxon>
        <taxon>Dikarya</taxon>
        <taxon>Basidiomycota</taxon>
        <taxon>Agaricomycotina</taxon>
        <taxon>Agaricomycetes</taxon>
        <taxon>Polyporales</taxon>
        <taxon>Polyporaceae</taxon>
        <taxon>Lentinus</taxon>
    </lineage>
</organism>
<feature type="transmembrane region" description="Helical" evidence="2">
    <location>
        <begin position="90"/>
        <end position="109"/>
    </location>
</feature>
<evidence type="ECO:0000313" key="5">
    <source>
        <dbReference type="Proteomes" id="UP000256964"/>
    </source>
</evidence>
<keyword evidence="2" id="KW-0472">Membrane</keyword>
<dbReference type="OrthoDB" id="3235960at2759"/>
<keyword evidence="5" id="KW-1185">Reference proteome</keyword>
<evidence type="ECO:0000259" key="3">
    <source>
        <dbReference type="Pfam" id="PF20153"/>
    </source>
</evidence>
<feature type="transmembrane region" description="Helical" evidence="2">
    <location>
        <begin position="164"/>
        <end position="187"/>
    </location>
</feature>
<gene>
    <name evidence="4" type="ORF">OH76DRAFT_1410443</name>
</gene>
<dbReference type="STRING" id="139420.A0A371CS51"/>
<reference evidence="4 5" key="1">
    <citation type="journal article" date="2018" name="Biotechnol. Biofuels">
        <title>Integrative visual omics of the white-rot fungus Polyporus brumalis exposes the biotechnological potential of its oxidative enzymes for delignifying raw plant biomass.</title>
        <authorList>
            <person name="Miyauchi S."/>
            <person name="Rancon A."/>
            <person name="Drula E."/>
            <person name="Hage H."/>
            <person name="Chaduli D."/>
            <person name="Favel A."/>
            <person name="Grisel S."/>
            <person name="Henrissat B."/>
            <person name="Herpoel-Gimbert I."/>
            <person name="Ruiz-Duenas F.J."/>
            <person name="Chevret D."/>
            <person name="Hainaut M."/>
            <person name="Lin J."/>
            <person name="Wang M."/>
            <person name="Pangilinan J."/>
            <person name="Lipzen A."/>
            <person name="Lesage-Meessen L."/>
            <person name="Navarro D."/>
            <person name="Riley R."/>
            <person name="Grigoriev I.V."/>
            <person name="Zhou S."/>
            <person name="Raouche S."/>
            <person name="Rosso M.N."/>
        </authorList>
    </citation>
    <scope>NUCLEOTIDE SEQUENCE [LARGE SCALE GENOMIC DNA]</scope>
    <source>
        <strain evidence="4 5">BRFM 1820</strain>
    </source>
</reference>
<evidence type="ECO:0000256" key="1">
    <source>
        <dbReference type="SAM" id="MobiDB-lite"/>
    </source>
</evidence>
<dbReference type="Proteomes" id="UP000256964">
    <property type="component" value="Unassembled WGS sequence"/>
</dbReference>
<name>A0A371CS51_9APHY</name>
<dbReference type="Pfam" id="PF20153">
    <property type="entry name" value="DUF6535"/>
    <property type="match status" value="1"/>
</dbReference>
<evidence type="ECO:0000313" key="4">
    <source>
        <dbReference type="EMBL" id="RDX43113.1"/>
    </source>
</evidence>
<evidence type="ECO:0000256" key="2">
    <source>
        <dbReference type="SAM" id="Phobius"/>
    </source>
</evidence>
<proteinExistence type="predicted"/>
<dbReference type="AlphaFoldDB" id="A0A371CS51"/>
<accession>A0A371CS51</accession>